<protein>
    <submittedName>
        <fullName evidence="6">Na+/Pi-cotransporter</fullName>
    </submittedName>
</protein>
<keyword evidence="2" id="KW-1003">Cell membrane</keyword>
<evidence type="ECO:0000256" key="1">
    <source>
        <dbReference type="ARBA" id="ARBA00004651"/>
    </source>
</evidence>
<evidence type="ECO:0000256" key="4">
    <source>
        <dbReference type="ARBA" id="ARBA00022989"/>
    </source>
</evidence>
<dbReference type="GO" id="GO:0044341">
    <property type="term" value="P:sodium-dependent phosphate transport"/>
    <property type="evidence" value="ECO:0007669"/>
    <property type="project" value="InterPro"/>
</dbReference>
<dbReference type="RefSeq" id="WP_096464398.1">
    <property type="nucleotide sequence ID" value="NZ_AP017312.1"/>
</dbReference>
<dbReference type="PANTHER" id="PTHR10010:SF46">
    <property type="entry name" value="SODIUM-DEPENDENT PHOSPHATE TRANSPORT PROTEIN 2B"/>
    <property type="match status" value="1"/>
</dbReference>
<dbReference type="NCBIfam" id="TIGR00704">
    <property type="entry name" value="NaPi_cotrn_rel"/>
    <property type="match status" value="1"/>
</dbReference>
<keyword evidence="5" id="KW-0472">Membrane</keyword>
<reference evidence="6 7" key="1">
    <citation type="submission" date="2015-12" db="EMBL/GenBank/DDBJ databases">
        <title>Genome sequence of Aneurinibacillus soli.</title>
        <authorList>
            <person name="Lee J.S."/>
            <person name="Lee K.C."/>
            <person name="Kim K.K."/>
            <person name="Lee B.W."/>
        </authorList>
    </citation>
    <scope>NUCLEOTIDE SEQUENCE [LARGE SCALE GENOMIC DNA]</scope>
    <source>
        <strain evidence="6 7">CB4</strain>
    </source>
</reference>
<evidence type="ECO:0000313" key="6">
    <source>
        <dbReference type="EMBL" id="BAU27228.1"/>
    </source>
</evidence>
<evidence type="ECO:0000256" key="2">
    <source>
        <dbReference type="ARBA" id="ARBA00022475"/>
    </source>
</evidence>
<dbReference type="GO" id="GO:0005436">
    <property type="term" value="F:sodium:phosphate symporter activity"/>
    <property type="evidence" value="ECO:0007669"/>
    <property type="project" value="InterPro"/>
</dbReference>
<dbReference type="InterPro" id="IPR004633">
    <property type="entry name" value="NaPi_cotrn-rel/YqeW-like"/>
</dbReference>
<dbReference type="Proteomes" id="UP000217696">
    <property type="component" value="Chromosome"/>
</dbReference>
<keyword evidence="3" id="KW-0812">Transmembrane</keyword>
<dbReference type="NCBIfam" id="NF037997">
    <property type="entry name" value="Na_Pi_symport"/>
    <property type="match status" value="1"/>
</dbReference>
<proteinExistence type="predicted"/>
<gene>
    <name evidence="6" type="ORF">CB4_01397</name>
</gene>
<evidence type="ECO:0000256" key="5">
    <source>
        <dbReference type="ARBA" id="ARBA00023136"/>
    </source>
</evidence>
<keyword evidence="4" id="KW-1133">Transmembrane helix</keyword>
<sequence>MTALLWPMFAGLGLFLGGMRLMRLGLLEITGDKLQRWLLTFTRTPSRGMLTGTLITMLVQSSSAVTVITIGLVNARLLTFPQTVGIILGTNIGTTFTTQLIALNPHKLALPLFIIGGVMYFIRHTFIKALGASLAGFGCIFLGIRMMQAITGPLQESSFFLSTLTGEHASNLNGIILGAAFTALLHSGSAVTALTMGFLNEHVLSLTMGIAIILGSNIGTCVTAVLAALGSSAAAKQVAWVHVFLNVAGVLLFWPFIEPLADLVRMLTMHPDVQIAHAQMIFNVVCSVLALPFSHSIARLARTFIKDR</sequence>
<evidence type="ECO:0000256" key="3">
    <source>
        <dbReference type="ARBA" id="ARBA00022692"/>
    </source>
</evidence>
<dbReference type="InterPro" id="IPR003841">
    <property type="entry name" value="Na/Pi_transpt"/>
</dbReference>
<comment type="subcellular location">
    <subcellularLocation>
        <location evidence="1">Cell membrane</location>
        <topology evidence="1">Multi-pass membrane protein</topology>
    </subcellularLocation>
</comment>
<accession>A0A0U5B8H8</accession>
<dbReference type="KEGG" id="asoc:CB4_01397"/>
<dbReference type="OrthoDB" id="9763003at2"/>
<dbReference type="PANTHER" id="PTHR10010">
    <property type="entry name" value="SOLUTE CARRIER FAMILY 34 SODIUM PHOSPHATE , MEMBER 2-RELATED"/>
    <property type="match status" value="1"/>
</dbReference>
<dbReference type="EMBL" id="AP017312">
    <property type="protein sequence ID" value="BAU27228.1"/>
    <property type="molecule type" value="Genomic_DNA"/>
</dbReference>
<dbReference type="AlphaFoldDB" id="A0A0U5B8H8"/>
<name>A0A0U5B8H8_9BACL</name>
<dbReference type="Pfam" id="PF02690">
    <property type="entry name" value="Na_Pi_cotrans"/>
    <property type="match status" value="2"/>
</dbReference>
<organism evidence="6 7">
    <name type="scientific">Aneurinibacillus soli</name>
    <dbReference type="NCBI Taxonomy" id="1500254"/>
    <lineage>
        <taxon>Bacteria</taxon>
        <taxon>Bacillati</taxon>
        <taxon>Bacillota</taxon>
        <taxon>Bacilli</taxon>
        <taxon>Bacillales</taxon>
        <taxon>Paenibacillaceae</taxon>
        <taxon>Aneurinibacillus group</taxon>
        <taxon>Aneurinibacillus</taxon>
    </lineage>
</organism>
<keyword evidence="7" id="KW-1185">Reference proteome</keyword>
<evidence type="ECO:0000313" key="7">
    <source>
        <dbReference type="Proteomes" id="UP000217696"/>
    </source>
</evidence>
<dbReference type="GO" id="GO:0005886">
    <property type="term" value="C:plasma membrane"/>
    <property type="evidence" value="ECO:0007669"/>
    <property type="project" value="UniProtKB-SubCell"/>
</dbReference>